<dbReference type="AlphaFoldDB" id="A0A7Y6NFQ1"/>
<dbReference type="PANTHER" id="PTHR33570">
    <property type="entry name" value="4-CARBOXYMUCONOLACTONE DECARBOXYLASE FAMILY PROTEIN"/>
    <property type="match status" value="1"/>
</dbReference>
<reference evidence="4 5" key="1">
    <citation type="submission" date="2020-05" db="EMBL/GenBank/DDBJ databases">
        <title>Whole Genome Sequences of Enterobacteriales Associated with the International Space Station.</title>
        <authorList>
            <person name="Bharadwaj A."/>
            <person name="Daudu R."/>
            <person name="Singh N."/>
            <person name="Wood J."/>
            <person name="Debieu M."/>
            <person name="Mason C."/>
            <person name="Wang C."/>
            <person name="Venkateswaran K."/>
        </authorList>
    </citation>
    <scope>NUCLEOTIDE SEQUENCE [LARGE SCALE GENOMIC DNA]</scope>
    <source>
        <strain evidence="4 5">IF5SW-B1</strain>
    </source>
</reference>
<dbReference type="Proteomes" id="UP000566985">
    <property type="component" value="Unassembled WGS sequence"/>
</dbReference>
<feature type="region of interest" description="Disordered" evidence="1">
    <location>
        <begin position="114"/>
        <end position="133"/>
    </location>
</feature>
<dbReference type="Gene3D" id="1.20.1290.10">
    <property type="entry name" value="AhpD-like"/>
    <property type="match status" value="1"/>
</dbReference>
<evidence type="ECO:0000256" key="1">
    <source>
        <dbReference type="SAM" id="MobiDB-lite"/>
    </source>
</evidence>
<feature type="domain" description="Carboxymuconolactone decarboxylase-like" evidence="3">
    <location>
        <begin position="41"/>
        <end position="104"/>
    </location>
</feature>
<dbReference type="PANTHER" id="PTHR33570:SF2">
    <property type="entry name" value="CARBOXYMUCONOLACTONE DECARBOXYLASE-LIKE DOMAIN-CONTAINING PROTEIN"/>
    <property type="match status" value="1"/>
</dbReference>
<protein>
    <submittedName>
        <fullName evidence="4">Carboxymuconolactone decarboxylase family protein</fullName>
    </submittedName>
</protein>
<evidence type="ECO:0000313" key="5">
    <source>
        <dbReference type="Proteomes" id="UP000566985"/>
    </source>
</evidence>
<feature type="chain" id="PRO_5030570225" evidence="2">
    <location>
        <begin position="23"/>
        <end position="249"/>
    </location>
</feature>
<dbReference type="GeneID" id="57346308"/>
<feature type="domain" description="Carboxymuconolactone decarboxylase-like" evidence="3">
    <location>
        <begin position="164"/>
        <end position="224"/>
    </location>
</feature>
<dbReference type="RefSeq" id="WP_122983652.1">
    <property type="nucleotide sequence ID" value="NZ_JABWPE010000016.1"/>
</dbReference>
<sequence>MMKTLNAALMLCMALAPSVGLADAMPDAERKKIEAQMQKQTQPLSLQQKNIASIAAYAAVGDLTGLNAALNRGLDAGLTLSDCREILVQLYAYAGFPRSLNALGELMKVTESRRLAGKQDQPGQQPGPLPAPETMMAAGKRNQTALVGSPVKGPLFDFAPVMNDYLQSHLFGDIFERDNFSWKNRELATVGALAAMEGVEPQLKSHLGISINIGLTADQLSELMPFFSEQQQPGWADRLKAALNSVAQQ</sequence>
<comment type="caution">
    <text evidence="4">The sequence shown here is derived from an EMBL/GenBank/DDBJ whole genome shotgun (WGS) entry which is preliminary data.</text>
</comment>
<evidence type="ECO:0000313" key="4">
    <source>
        <dbReference type="EMBL" id="NUY97646.1"/>
    </source>
</evidence>
<dbReference type="InterPro" id="IPR052512">
    <property type="entry name" value="4CMD/NDH-1_regulator"/>
</dbReference>
<feature type="signal peptide" evidence="2">
    <location>
        <begin position="1"/>
        <end position="22"/>
    </location>
</feature>
<keyword evidence="2" id="KW-0732">Signal</keyword>
<evidence type="ECO:0000259" key="3">
    <source>
        <dbReference type="Pfam" id="PF02627"/>
    </source>
</evidence>
<accession>A0A7Y6NFQ1</accession>
<dbReference type="EMBL" id="JABWPM010000016">
    <property type="protein sequence ID" value="NUY97646.1"/>
    <property type="molecule type" value="Genomic_DNA"/>
</dbReference>
<name>A0A7Y6NFQ1_9GAMM</name>
<dbReference type="InterPro" id="IPR029032">
    <property type="entry name" value="AhpD-like"/>
</dbReference>
<evidence type="ECO:0000256" key="2">
    <source>
        <dbReference type="SAM" id="SignalP"/>
    </source>
</evidence>
<proteinExistence type="predicted"/>
<dbReference type="GO" id="GO:0051920">
    <property type="term" value="F:peroxiredoxin activity"/>
    <property type="evidence" value="ECO:0007669"/>
    <property type="project" value="InterPro"/>
</dbReference>
<dbReference type="SUPFAM" id="SSF69118">
    <property type="entry name" value="AhpD-like"/>
    <property type="match status" value="1"/>
</dbReference>
<dbReference type="InterPro" id="IPR003779">
    <property type="entry name" value="CMD-like"/>
</dbReference>
<dbReference type="Pfam" id="PF02627">
    <property type="entry name" value="CMD"/>
    <property type="match status" value="2"/>
</dbReference>
<organism evidence="4 5">
    <name type="scientific">Pantoea brenneri</name>
    <dbReference type="NCBI Taxonomy" id="472694"/>
    <lineage>
        <taxon>Bacteria</taxon>
        <taxon>Pseudomonadati</taxon>
        <taxon>Pseudomonadota</taxon>
        <taxon>Gammaproteobacteria</taxon>
        <taxon>Enterobacterales</taxon>
        <taxon>Erwiniaceae</taxon>
        <taxon>Pantoea</taxon>
    </lineage>
</organism>
<gene>
    <name evidence="4" type="ORF">HU668_14415</name>
</gene>